<evidence type="ECO:0000313" key="8">
    <source>
        <dbReference type="Proteomes" id="UP000070544"/>
    </source>
</evidence>
<feature type="region of interest" description="Disordered" evidence="4">
    <location>
        <begin position="530"/>
        <end position="551"/>
    </location>
</feature>
<gene>
    <name evidence="7" type="ORF">M427DRAFT_43014</name>
</gene>
<protein>
    <recommendedName>
        <fullName evidence="6">SH3 domain-containing protein</fullName>
    </recommendedName>
</protein>
<evidence type="ECO:0000256" key="2">
    <source>
        <dbReference type="PROSITE-ProRule" id="PRU00192"/>
    </source>
</evidence>
<dbReference type="SUPFAM" id="SSF50044">
    <property type="entry name" value="SH3-domain"/>
    <property type="match status" value="1"/>
</dbReference>
<dbReference type="PROSITE" id="PS50002">
    <property type="entry name" value="SH3"/>
    <property type="match status" value="1"/>
</dbReference>
<evidence type="ECO:0000259" key="6">
    <source>
        <dbReference type="PROSITE" id="PS50002"/>
    </source>
</evidence>
<evidence type="ECO:0000313" key="7">
    <source>
        <dbReference type="EMBL" id="KXS17296.1"/>
    </source>
</evidence>
<dbReference type="InterPro" id="IPR036028">
    <property type="entry name" value="SH3-like_dom_sf"/>
</dbReference>
<keyword evidence="1 2" id="KW-0728">SH3 domain</keyword>
<keyword evidence="8" id="KW-1185">Reference proteome</keyword>
<proteinExistence type="predicted"/>
<keyword evidence="5" id="KW-0732">Signal</keyword>
<organism evidence="7 8">
    <name type="scientific">Gonapodya prolifera (strain JEL478)</name>
    <name type="common">Monoblepharis prolifera</name>
    <dbReference type="NCBI Taxonomy" id="1344416"/>
    <lineage>
        <taxon>Eukaryota</taxon>
        <taxon>Fungi</taxon>
        <taxon>Fungi incertae sedis</taxon>
        <taxon>Chytridiomycota</taxon>
        <taxon>Chytridiomycota incertae sedis</taxon>
        <taxon>Monoblepharidomycetes</taxon>
        <taxon>Monoblepharidales</taxon>
        <taxon>Gonapodyaceae</taxon>
        <taxon>Gonapodya</taxon>
    </lineage>
</organism>
<keyword evidence="3" id="KW-0175">Coiled coil</keyword>
<dbReference type="OrthoDB" id="5595608at2759"/>
<dbReference type="InterPro" id="IPR001452">
    <property type="entry name" value="SH3_domain"/>
</dbReference>
<sequence>MPSKINLKALNAFLLPTLLYSVGLRSSRSARGEDDAQSPNLFNHVRQCQQNSCAKAAAFIGVKFVVFKANVWTIKNWEEKRWGWIYSFPSPLALALGRGGKVTDWQGDVYDRPDSDGQLVISLRGGEVTLTHPKDWPERGVDFTIRPKLDIVRLLLAYGAPITDVELNAAQNNPNQEFLHALEVHKRNPTHRSHPPAIVELRVANATLAAQVQRLTQRVVDAETRAAAAERWVQSGFAEYPVFLTNGSNVNSALEETEQNTAALQARNSDLDFEITSIRNDAASLHQQSTTLLNRNRDLDHEATILRQNVASLHEENSALCQNISALQHENVSMKDAITSLQSQTTTLLNENLALRFQGPPTSQATFRPPACVRKMMYAIAQYVPQDVDELPLAVGDKIAVSLAFADGWGLGRNIVTQITGCFPLSHLAPNPPAGLLQPSNVPGAVPATTSRLDSLPRFAALLAPSSVWKPDVVGPPPSSPFRATGRRATSPCLTDQTISMTSMLAESWWTSIVGRVDSGIAGSLAMGPDTVSLAESSPNRDNRDHDSTGM</sequence>
<dbReference type="Proteomes" id="UP000070544">
    <property type="component" value="Unassembled WGS sequence"/>
</dbReference>
<name>A0A139AKJ7_GONPJ</name>
<feature type="signal peptide" evidence="5">
    <location>
        <begin position="1"/>
        <end position="32"/>
    </location>
</feature>
<feature type="coiled-coil region" evidence="3">
    <location>
        <begin position="198"/>
        <end position="225"/>
    </location>
</feature>
<feature type="coiled-coil region" evidence="3">
    <location>
        <begin position="254"/>
        <end position="316"/>
    </location>
</feature>
<reference evidence="7 8" key="1">
    <citation type="journal article" date="2015" name="Genome Biol. Evol.">
        <title>Phylogenomic analyses indicate that early fungi evolved digesting cell walls of algal ancestors of land plants.</title>
        <authorList>
            <person name="Chang Y."/>
            <person name="Wang S."/>
            <person name="Sekimoto S."/>
            <person name="Aerts A.L."/>
            <person name="Choi C."/>
            <person name="Clum A."/>
            <person name="LaButti K.M."/>
            <person name="Lindquist E.A."/>
            <person name="Yee Ngan C."/>
            <person name="Ohm R.A."/>
            <person name="Salamov A.A."/>
            <person name="Grigoriev I.V."/>
            <person name="Spatafora J.W."/>
            <person name="Berbee M.L."/>
        </authorList>
    </citation>
    <scope>NUCLEOTIDE SEQUENCE [LARGE SCALE GENOMIC DNA]</scope>
    <source>
        <strain evidence="7 8">JEL478</strain>
    </source>
</reference>
<evidence type="ECO:0000256" key="5">
    <source>
        <dbReference type="SAM" id="SignalP"/>
    </source>
</evidence>
<evidence type="ECO:0000256" key="1">
    <source>
        <dbReference type="ARBA" id="ARBA00022443"/>
    </source>
</evidence>
<dbReference type="AlphaFoldDB" id="A0A139AKJ7"/>
<feature type="domain" description="SH3" evidence="6">
    <location>
        <begin position="372"/>
        <end position="433"/>
    </location>
</feature>
<evidence type="ECO:0000256" key="3">
    <source>
        <dbReference type="SAM" id="Coils"/>
    </source>
</evidence>
<feature type="compositionally biased region" description="Basic and acidic residues" evidence="4">
    <location>
        <begin position="539"/>
        <end position="551"/>
    </location>
</feature>
<evidence type="ECO:0000256" key="4">
    <source>
        <dbReference type="SAM" id="MobiDB-lite"/>
    </source>
</evidence>
<feature type="chain" id="PRO_5007296249" description="SH3 domain-containing protein" evidence="5">
    <location>
        <begin position="33"/>
        <end position="551"/>
    </location>
</feature>
<dbReference type="EMBL" id="KQ965747">
    <property type="protein sequence ID" value="KXS17296.1"/>
    <property type="molecule type" value="Genomic_DNA"/>
</dbReference>
<accession>A0A139AKJ7</accession>
<dbReference type="Gene3D" id="2.30.30.40">
    <property type="entry name" value="SH3 Domains"/>
    <property type="match status" value="1"/>
</dbReference>
<dbReference type="SMART" id="SM00326">
    <property type="entry name" value="SH3"/>
    <property type="match status" value="1"/>
</dbReference>